<evidence type="ECO:0000256" key="9">
    <source>
        <dbReference type="RuleBase" id="RU365093"/>
    </source>
</evidence>
<keyword evidence="8 9" id="KW-0472">Membrane</keyword>
<dbReference type="RefSeq" id="WP_189620598.1">
    <property type="nucleotide sequence ID" value="NZ_BMZA01000004.1"/>
</dbReference>
<feature type="coiled-coil region" evidence="10">
    <location>
        <begin position="223"/>
        <end position="264"/>
    </location>
</feature>
<dbReference type="EMBL" id="BMZA01000004">
    <property type="protein sequence ID" value="GGZ01385.1"/>
    <property type="molecule type" value="Genomic_DNA"/>
</dbReference>
<dbReference type="GO" id="GO:0015031">
    <property type="term" value="P:protein transport"/>
    <property type="evidence" value="ECO:0007669"/>
    <property type="project" value="InterPro"/>
</dbReference>
<dbReference type="NCBIfam" id="TIGR01843">
    <property type="entry name" value="type_I_hlyD"/>
    <property type="match status" value="1"/>
</dbReference>
<feature type="transmembrane region" description="Helical" evidence="9">
    <location>
        <begin position="36"/>
        <end position="58"/>
    </location>
</feature>
<keyword evidence="4 9" id="KW-1003">Cell membrane</keyword>
<accession>A0A918PEY5</accession>
<name>A0A918PEY5_9SPHN</name>
<dbReference type="AlphaFoldDB" id="A0A918PEY5"/>
<proteinExistence type="inferred from homology"/>
<reference evidence="13" key="2">
    <citation type="submission" date="2020-09" db="EMBL/GenBank/DDBJ databases">
        <authorList>
            <person name="Sun Q."/>
            <person name="Kim S."/>
        </authorList>
    </citation>
    <scope>NUCLEOTIDE SEQUENCE</scope>
    <source>
        <strain evidence="13">KCTC 32255</strain>
    </source>
</reference>
<dbReference type="PRINTS" id="PR01490">
    <property type="entry name" value="RTXTOXIND"/>
</dbReference>
<organism evidence="13 14">
    <name type="scientific">Novosphingobium colocasiae</name>
    <dbReference type="NCBI Taxonomy" id="1256513"/>
    <lineage>
        <taxon>Bacteria</taxon>
        <taxon>Pseudomonadati</taxon>
        <taxon>Pseudomonadota</taxon>
        <taxon>Alphaproteobacteria</taxon>
        <taxon>Sphingomonadales</taxon>
        <taxon>Sphingomonadaceae</taxon>
        <taxon>Novosphingobium</taxon>
    </lineage>
</organism>
<evidence type="ECO:0000313" key="13">
    <source>
        <dbReference type="EMBL" id="GGZ01385.1"/>
    </source>
</evidence>
<sequence length="447" mass="48233">MPPLPFAVPSSGDPAAAADDPDLRVAHGIRTARHTLALVGLAAFVGLVLVPIGGAVVASGQVGVESRVKRIAHPTGGVVARILVANGDHVERDQSLVQLDDSVSGAENLYSNLTVAQMLAQRARLDAERMGAPAITFPAELLSSRDPGAQAAMASERRLFLTRNAELAQSHAQLDARASQYQRQIAGFTAQISALRKQQALIAPEREGVRTLWDKGLVTISRLNQLERTSVDIEGSIASLQAQIAEAEARISETREQALTLKQSRRAEAGAQFASLSNTINDQQIKRAVAAAADDRAIVRAPYAGIVDKLALTAVGDVIRPGEPFMEIVPDRDRLTVEVMISPADIDQVHVGQAARVKFTAFNSTATPELEGRLTYLAPERSTNPDTRQSFYEARIAIAPQTLRRHPEMVLKPGMPAEVFISTSTRSMLSYITKPLRDQLGRAFRDN</sequence>
<dbReference type="InterPro" id="IPR050739">
    <property type="entry name" value="MFP"/>
</dbReference>
<evidence type="ECO:0000259" key="11">
    <source>
        <dbReference type="Pfam" id="PF25994"/>
    </source>
</evidence>
<dbReference type="InterPro" id="IPR010129">
    <property type="entry name" value="T1SS_HlyD"/>
</dbReference>
<keyword evidence="5 9" id="KW-0997">Cell inner membrane</keyword>
<evidence type="ECO:0000256" key="4">
    <source>
        <dbReference type="ARBA" id="ARBA00022475"/>
    </source>
</evidence>
<dbReference type="Gene3D" id="2.40.30.170">
    <property type="match status" value="1"/>
</dbReference>
<dbReference type="InterPro" id="IPR058781">
    <property type="entry name" value="HH_AprE-like"/>
</dbReference>
<dbReference type="PANTHER" id="PTHR30386:SF17">
    <property type="entry name" value="ALKALINE PROTEASE SECRETION PROTEIN APRE"/>
    <property type="match status" value="1"/>
</dbReference>
<reference evidence="13" key="1">
    <citation type="journal article" date="2014" name="Int. J. Syst. Evol. Microbiol.">
        <title>Complete genome sequence of Corynebacterium casei LMG S-19264T (=DSM 44701T), isolated from a smear-ripened cheese.</title>
        <authorList>
            <consortium name="US DOE Joint Genome Institute (JGI-PGF)"/>
            <person name="Walter F."/>
            <person name="Albersmeier A."/>
            <person name="Kalinowski J."/>
            <person name="Ruckert C."/>
        </authorList>
    </citation>
    <scope>NUCLEOTIDE SEQUENCE</scope>
    <source>
        <strain evidence="13">KCTC 32255</strain>
    </source>
</reference>
<evidence type="ECO:0000256" key="8">
    <source>
        <dbReference type="ARBA" id="ARBA00023136"/>
    </source>
</evidence>
<dbReference type="Gene3D" id="2.40.50.100">
    <property type="match status" value="1"/>
</dbReference>
<evidence type="ECO:0000256" key="3">
    <source>
        <dbReference type="ARBA" id="ARBA00022448"/>
    </source>
</evidence>
<evidence type="ECO:0000313" key="14">
    <source>
        <dbReference type="Proteomes" id="UP000648075"/>
    </source>
</evidence>
<comment type="similarity">
    <text evidence="2 9">Belongs to the membrane fusion protein (MFP) (TC 8.A.1) family.</text>
</comment>
<evidence type="ECO:0000256" key="7">
    <source>
        <dbReference type="ARBA" id="ARBA00022989"/>
    </source>
</evidence>
<dbReference type="GO" id="GO:0005886">
    <property type="term" value="C:plasma membrane"/>
    <property type="evidence" value="ECO:0007669"/>
    <property type="project" value="UniProtKB-SubCell"/>
</dbReference>
<evidence type="ECO:0000256" key="2">
    <source>
        <dbReference type="ARBA" id="ARBA00009477"/>
    </source>
</evidence>
<comment type="caution">
    <text evidence="13">The sequence shown here is derived from an EMBL/GenBank/DDBJ whole genome shotgun (WGS) entry which is preliminary data.</text>
</comment>
<dbReference type="InterPro" id="IPR058982">
    <property type="entry name" value="Beta-barrel_AprE"/>
</dbReference>
<keyword evidence="14" id="KW-1185">Reference proteome</keyword>
<evidence type="ECO:0000259" key="12">
    <source>
        <dbReference type="Pfam" id="PF26002"/>
    </source>
</evidence>
<feature type="domain" description="AprE-like long alpha-helical hairpin" evidence="11">
    <location>
        <begin position="114"/>
        <end position="290"/>
    </location>
</feature>
<evidence type="ECO:0000256" key="5">
    <source>
        <dbReference type="ARBA" id="ARBA00022519"/>
    </source>
</evidence>
<feature type="coiled-coil region" evidence="10">
    <location>
        <begin position="164"/>
        <end position="198"/>
    </location>
</feature>
<keyword evidence="10" id="KW-0175">Coiled coil</keyword>
<dbReference type="Pfam" id="PF26002">
    <property type="entry name" value="Beta-barrel_AprE"/>
    <property type="match status" value="1"/>
</dbReference>
<evidence type="ECO:0000256" key="1">
    <source>
        <dbReference type="ARBA" id="ARBA00004377"/>
    </source>
</evidence>
<keyword evidence="7 9" id="KW-1133">Transmembrane helix</keyword>
<evidence type="ECO:0000256" key="6">
    <source>
        <dbReference type="ARBA" id="ARBA00022692"/>
    </source>
</evidence>
<gene>
    <name evidence="13" type="ORF">GCM10011614_15310</name>
</gene>
<keyword evidence="6 9" id="KW-0812">Transmembrane</keyword>
<dbReference type="PANTHER" id="PTHR30386">
    <property type="entry name" value="MEMBRANE FUSION SUBUNIT OF EMRAB-TOLC MULTIDRUG EFFLUX PUMP"/>
    <property type="match status" value="1"/>
</dbReference>
<comment type="subcellular location">
    <subcellularLocation>
        <location evidence="1 9">Cell inner membrane</location>
        <topology evidence="1 9">Single-pass membrane protein</topology>
    </subcellularLocation>
</comment>
<dbReference type="Pfam" id="PF25994">
    <property type="entry name" value="HH_AprE"/>
    <property type="match status" value="1"/>
</dbReference>
<evidence type="ECO:0000256" key="10">
    <source>
        <dbReference type="SAM" id="Coils"/>
    </source>
</evidence>
<feature type="domain" description="AprE-like beta-barrel" evidence="12">
    <location>
        <begin position="335"/>
        <end position="423"/>
    </location>
</feature>
<protein>
    <recommendedName>
        <fullName evidence="9">Membrane fusion protein (MFP) family protein</fullName>
    </recommendedName>
</protein>
<dbReference type="Proteomes" id="UP000648075">
    <property type="component" value="Unassembled WGS sequence"/>
</dbReference>
<dbReference type="Gene3D" id="1.10.287.1490">
    <property type="match status" value="1"/>
</dbReference>
<keyword evidence="3 9" id="KW-0813">Transport</keyword>